<dbReference type="Pfam" id="PF00392">
    <property type="entry name" value="GntR"/>
    <property type="match status" value="1"/>
</dbReference>
<dbReference type="InterPro" id="IPR028978">
    <property type="entry name" value="Chorismate_lyase_/UTRA_dom_sf"/>
</dbReference>
<dbReference type="Gene3D" id="1.10.10.10">
    <property type="entry name" value="Winged helix-like DNA-binding domain superfamily/Winged helix DNA-binding domain"/>
    <property type="match status" value="1"/>
</dbReference>
<evidence type="ECO:0000259" key="4">
    <source>
        <dbReference type="PROSITE" id="PS50949"/>
    </source>
</evidence>
<comment type="caution">
    <text evidence="5">The sequence shown here is derived from an EMBL/GenBank/DDBJ whole genome shotgun (WGS) entry which is preliminary data.</text>
</comment>
<dbReference type="EMBL" id="BRZC01000003">
    <property type="protein sequence ID" value="GLC84080.1"/>
    <property type="molecule type" value="Genomic_DNA"/>
</dbReference>
<dbReference type="PROSITE" id="PS50949">
    <property type="entry name" value="HTH_GNTR"/>
    <property type="match status" value="1"/>
</dbReference>
<dbReference type="SUPFAM" id="SSF46785">
    <property type="entry name" value="Winged helix' DNA-binding domain"/>
    <property type="match status" value="1"/>
</dbReference>
<keyword evidence="1" id="KW-0805">Transcription regulation</keyword>
<protein>
    <recommendedName>
        <fullName evidence="4">HTH gntR-type domain-containing protein</fullName>
    </recommendedName>
</protein>
<dbReference type="InterPro" id="IPR036390">
    <property type="entry name" value="WH_DNA-bd_sf"/>
</dbReference>
<dbReference type="Gene3D" id="3.40.1410.10">
    <property type="entry name" value="Chorismate lyase-like"/>
    <property type="match status" value="1"/>
</dbReference>
<dbReference type="SUPFAM" id="SSF64288">
    <property type="entry name" value="Chorismate lyase-like"/>
    <property type="match status" value="1"/>
</dbReference>
<keyword evidence="2" id="KW-0238">DNA-binding</keyword>
<dbReference type="PRINTS" id="PR00035">
    <property type="entry name" value="HTHGNTR"/>
</dbReference>
<dbReference type="Pfam" id="PF07702">
    <property type="entry name" value="UTRA"/>
    <property type="match status" value="1"/>
</dbReference>
<dbReference type="InterPro" id="IPR036388">
    <property type="entry name" value="WH-like_DNA-bd_sf"/>
</dbReference>
<accession>A0ABQ5NE56</accession>
<dbReference type="InterPro" id="IPR011663">
    <property type="entry name" value="UTRA"/>
</dbReference>
<dbReference type="PANTHER" id="PTHR44846">
    <property type="entry name" value="MANNOSYL-D-GLYCERATE TRANSPORT/METABOLISM SYSTEM REPRESSOR MNGR-RELATED"/>
    <property type="match status" value="1"/>
</dbReference>
<evidence type="ECO:0000256" key="1">
    <source>
        <dbReference type="ARBA" id="ARBA00023015"/>
    </source>
</evidence>
<organism evidence="5 6">
    <name type="scientific">Microbacterium arabinogalactanolyticum</name>
    <dbReference type="NCBI Taxonomy" id="69365"/>
    <lineage>
        <taxon>Bacteria</taxon>
        <taxon>Bacillati</taxon>
        <taxon>Actinomycetota</taxon>
        <taxon>Actinomycetes</taxon>
        <taxon>Micrococcales</taxon>
        <taxon>Microbacteriaceae</taxon>
        <taxon>Microbacterium</taxon>
    </lineage>
</organism>
<keyword evidence="3" id="KW-0804">Transcription</keyword>
<dbReference type="InterPro" id="IPR000524">
    <property type="entry name" value="Tscrpt_reg_HTH_GntR"/>
</dbReference>
<evidence type="ECO:0000313" key="5">
    <source>
        <dbReference type="EMBL" id="GLC84080.1"/>
    </source>
</evidence>
<proteinExistence type="predicted"/>
<evidence type="ECO:0000313" key="6">
    <source>
        <dbReference type="Proteomes" id="UP001165068"/>
    </source>
</evidence>
<dbReference type="Proteomes" id="UP001165068">
    <property type="component" value="Unassembled WGS sequence"/>
</dbReference>
<sequence>MTDGTMGAWSERRTRTPLTDSERILSGVLRHVREAVASDSTLPGEHRLAEALGCTRQQIRHALADLENQGIVVRRQGAATTIDPLLLRLSARFEARVEYGDILARMGYTPSVEVLSASFEPIPDEIAALLHPQIEPVGAHIRLRWYADDIPAMVGEYILPLPAGMERPFIDPTRPVFDIAQDLWSEAIAWEVVSAGVTALTAEEAAHLEQPEGEVAKMWTIVGASLSGKRISYSREVHHRDLVTYSFIRSVKEPWKIGPR</sequence>
<dbReference type="PANTHER" id="PTHR44846:SF1">
    <property type="entry name" value="MANNOSYL-D-GLYCERATE TRANSPORT_METABOLISM SYSTEM REPRESSOR MNGR-RELATED"/>
    <property type="match status" value="1"/>
</dbReference>
<dbReference type="SMART" id="SM00866">
    <property type="entry name" value="UTRA"/>
    <property type="match status" value="1"/>
</dbReference>
<reference evidence="5" key="1">
    <citation type="submission" date="2022-08" db="EMBL/GenBank/DDBJ databases">
        <title>Draft genome sequence of Microbacterium arabinogalactanolyticum JCM 9171.</title>
        <authorList>
            <person name="Fujita K."/>
            <person name="Ishiwata A."/>
            <person name="Fushinobu S."/>
        </authorList>
    </citation>
    <scope>NUCLEOTIDE SEQUENCE</scope>
    <source>
        <strain evidence="5">JCM 9171</strain>
    </source>
</reference>
<gene>
    <name evidence="5" type="ORF">MIAR_06680</name>
</gene>
<name>A0ABQ5NE56_9MICO</name>
<keyword evidence="6" id="KW-1185">Reference proteome</keyword>
<dbReference type="SMART" id="SM00345">
    <property type="entry name" value="HTH_GNTR"/>
    <property type="match status" value="1"/>
</dbReference>
<feature type="domain" description="HTH gntR-type" evidence="4">
    <location>
        <begin position="18"/>
        <end position="85"/>
    </location>
</feature>
<evidence type="ECO:0000256" key="3">
    <source>
        <dbReference type="ARBA" id="ARBA00023163"/>
    </source>
</evidence>
<dbReference type="InterPro" id="IPR050679">
    <property type="entry name" value="Bact_HTH_transcr_reg"/>
</dbReference>
<evidence type="ECO:0000256" key="2">
    <source>
        <dbReference type="ARBA" id="ARBA00023125"/>
    </source>
</evidence>
<dbReference type="RefSeq" id="WP_285631298.1">
    <property type="nucleotide sequence ID" value="NZ_BAAAUK010000003.1"/>
</dbReference>